<evidence type="ECO:0000313" key="3">
    <source>
        <dbReference type="Proteomes" id="UP000000600"/>
    </source>
</evidence>
<reference evidence="2 3" key="1">
    <citation type="journal article" date="2006" name="Nature">
        <title>Global trends of whole-genome duplications revealed by the ciliate Paramecium tetraurelia.</title>
        <authorList>
            <consortium name="Genoscope"/>
            <person name="Aury J.-M."/>
            <person name="Jaillon O."/>
            <person name="Duret L."/>
            <person name="Noel B."/>
            <person name="Jubin C."/>
            <person name="Porcel B.M."/>
            <person name="Segurens B."/>
            <person name="Daubin V."/>
            <person name="Anthouard V."/>
            <person name="Aiach N."/>
            <person name="Arnaiz O."/>
            <person name="Billaut A."/>
            <person name="Beisson J."/>
            <person name="Blanc I."/>
            <person name="Bouhouche K."/>
            <person name="Camara F."/>
            <person name="Duharcourt S."/>
            <person name="Guigo R."/>
            <person name="Gogendeau D."/>
            <person name="Katinka M."/>
            <person name="Keller A.-M."/>
            <person name="Kissmehl R."/>
            <person name="Klotz C."/>
            <person name="Koll F."/>
            <person name="Le Moue A."/>
            <person name="Lepere C."/>
            <person name="Malinsky S."/>
            <person name="Nowacki M."/>
            <person name="Nowak J.K."/>
            <person name="Plattner H."/>
            <person name="Poulain J."/>
            <person name="Ruiz F."/>
            <person name="Serrano V."/>
            <person name="Zagulski M."/>
            <person name="Dessen P."/>
            <person name="Betermier M."/>
            <person name="Weissenbach J."/>
            <person name="Scarpelli C."/>
            <person name="Schachter V."/>
            <person name="Sperling L."/>
            <person name="Meyer E."/>
            <person name="Cohen J."/>
            <person name="Wincker P."/>
        </authorList>
    </citation>
    <scope>NUCLEOTIDE SEQUENCE [LARGE SCALE GENOMIC DNA]</scope>
    <source>
        <strain evidence="2 3">Stock d4-2</strain>
    </source>
</reference>
<dbReference type="OMA" id="NCNIALR"/>
<dbReference type="EMBL" id="CT868025">
    <property type="protein sequence ID" value="CAK63341.1"/>
    <property type="molecule type" value="Genomic_DNA"/>
</dbReference>
<dbReference type="HOGENOM" id="CLU_1681304_0_0_1"/>
<evidence type="ECO:0000313" key="2">
    <source>
        <dbReference type="EMBL" id="CAK63341.1"/>
    </source>
</evidence>
<organism evidence="2 3">
    <name type="scientific">Paramecium tetraurelia</name>
    <dbReference type="NCBI Taxonomy" id="5888"/>
    <lineage>
        <taxon>Eukaryota</taxon>
        <taxon>Sar</taxon>
        <taxon>Alveolata</taxon>
        <taxon>Ciliophora</taxon>
        <taxon>Intramacronucleata</taxon>
        <taxon>Oligohymenophorea</taxon>
        <taxon>Peniculida</taxon>
        <taxon>Parameciidae</taxon>
        <taxon>Paramecium</taxon>
    </lineage>
</organism>
<name>A0BXS4_PARTE</name>
<evidence type="ECO:0000256" key="1">
    <source>
        <dbReference type="SAM" id="Coils"/>
    </source>
</evidence>
<dbReference type="AlphaFoldDB" id="A0BXS4"/>
<keyword evidence="3" id="KW-1185">Reference proteome</keyword>
<accession>A0BXS4</accession>
<dbReference type="Proteomes" id="UP000000600">
    <property type="component" value="Unassembled WGS sequence"/>
</dbReference>
<dbReference type="GeneID" id="5016523"/>
<protein>
    <submittedName>
        <fullName evidence="2">Uncharacterized protein</fullName>
    </submittedName>
</protein>
<dbReference type="InParanoid" id="A0BXS4"/>
<feature type="coiled-coil region" evidence="1">
    <location>
        <begin position="6"/>
        <end position="40"/>
    </location>
</feature>
<dbReference type="OrthoDB" id="10444284at2759"/>
<dbReference type="RefSeq" id="XP_001430739.1">
    <property type="nucleotide sequence ID" value="XM_001430702.1"/>
</dbReference>
<keyword evidence="1" id="KW-0175">Coiled coil</keyword>
<gene>
    <name evidence="2" type="ORF">GSPATT00033194001</name>
</gene>
<sequence>MLQKQLERKVDMKEHYNEQISNLNGEMQKVQEEMDLMNQQRELRISRDSVIHSLRQQLQEANQGEHRTILELPKQNEQQLQLKQQFHFIQEQSNDLKKLSKFELDKKDKQIEQLKQSIYLLNVENDKIKQNRLVKKEITQISLKSNCNVVLRKRINQ</sequence>
<dbReference type="KEGG" id="ptm:GSPATT00033194001"/>
<proteinExistence type="predicted"/>